<name>K1VHB6_TRIAC</name>
<protein>
    <submittedName>
        <fullName evidence="6">60s ribosomal protein l7</fullName>
    </submittedName>
</protein>
<dbReference type="InterPro" id="IPR022803">
    <property type="entry name" value="Ribosomal_uL5_dom_sf"/>
</dbReference>
<dbReference type="GO" id="GO:0006412">
    <property type="term" value="P:translation"/>
    <property type="evidence" value="ECO:0007669"/>
    <property type="project" value="InterPro"/>
</dbReference>
<dbReference type="HOGENOM" id="CLU_061015_1_1_1"/>
<proteinExistence type="inferred from homology"/>
<comment type="caution">
    <text evidence="6">The sequence shown here is derived from an EMBL/GenBank/DDBJ whole genome shotgun (WGS) entry which is preliminary data.</text>
</comment>
<evidence type="ECO:0000259" key="5">
    <source>
        <dbReference type="Pfam" id="PF00673"/>
    </source>
</evidence>
<dbReference type="Gene3D" id="3.30.1440.10">
    <property type="match status" value="1"/>
</dbReference>
<dbReference type="FunCoup" id="K1VHB6">
    <property type="interactions" value="154"/>
</dbReference>
<keyword evidence="3" id="KW-0687">Ribonucleoprotein</keyword>
<feature type="domain" description="Large ribosomal subunit protein uL5 C-terminal" evidence="5">
    <location>
        <begin position="199"/>
        <end position="307"/>
    </location>
</feature>
<dbReference type="OMA" id="HINCYVE"/>
<reference evidence="6 7" key="1">
    <citation type="journal article" date="2012" name="Eukaryot. Cell">
        <title>Genome sequence of the Trichosporon asahii environmental strain CBS 8904.</title>
        <authorList>
            <person name="Yang R.Y."/>
            <person name="Li H.T."/>
            <person name="Zhu H."/>
            <person name="Zhou G.P."/>
            <person name="Wang M."/>
            <person name="Wang L."/>
        </authorList>
    </citation>
    <scope>NUCLEOTIDE SEQUENCE [LARGE SCALE GENOMIC DNA]</scope>
    <source>
        <strain evidence="6 7">CBS 8904</strain>
    </source>
</reference>
<keyword evidence="7" id="KW-1185">Reference proteome</keyword>
<dbReference type="GO" id="GO:0003735">
    <property type="term" value="F:structural constituent of ribosome"/>
    <property type="evidence" value="ECO:0007669"/>
    <property type="project" value="InterPro"/>
</dbReference>
<dbReference type="OrthoDB" id="539541at2759"/>
<dbReference type="GO" id="GO:0005840">
    <property type="term" value="C:ribosome"/>
    <property type="evidence" value="ECO:0007669"/>
    <property type="project" value="UniProtKB-KW"/>
</dbReference>
<evidence type="ECO:0000256" key="3">
    <source>
        <dbReference type="ARBA" id="ARBA00023274"/>
    </source>
</evidence>
<accession>K1VHB6</accession>
<dbReference type="EMBL" id="AMBO01000247">
    <property type="protein sequence ID" value="EKD03505.1"/>
    <property type="molecule type" value="Genomic_DNA"/>
</dbReference>
<evidence type="ECO:0000256" key="1">
    <source>
        <dbReference type="ARBA" id="ARBA00008553"/>
    </source>
</evidence>
<organism evidence="6 7">
    <name type="scientific">Trichosporon asahii var. asahii (strain CBS 8904)</name>
    <name type="common">Yeast</name>
    <dbReference type="NCBI Taxonomy" id="1220162"/>
    <lineage>
        <taxon>Eukaryota</taxon>
        <taxon>Fungi</taxon>
        <taxon>Dikarya</taxon>
        <taxon>Basidiomycota</taxon>
        <taxon>Agaricomycotina</taxon>
        <taxon>Tremellomycetes</taxon>
        <taxon>Trichosporonales</taxon>
        <taxon>Trichosporonaceae</taxon>
        <taxon>Trichosporon</taxon>
    </lineage>
</organism>
<dbReference type="InterPro" id="IPR031309">
    <property type="entry name" value="Ribosomal_uL5_C"/>
</dbReference>
<dbReference type="STRING" id="1220162.K1VHB6"/>
<dbReference type="SUPFAM" id="SSF55282">
    <property type="entry name" value="RL5-like"/>
    <property type="match status" value="1"/>
</dbReference>
<keyword evidence="2 6" id="KW-0689">Ribosomal protein</keyword>
<sequence>MSLRSAVHSAASASRVLRPSAPSVLVPARHASSSTKTQDTAAEDWVVPAIHLGPTHPSRYGEHYAQTLETDMMYMAYNHRANQVYAAEARKAADKAAQPAPMLTGYEANRPKAMPRGNRPERPLNRPITPELIPALESITIHSMVKEAIGTKQALLDAIMALRAVSGESQKGAGRMNEGVQVLRARKSAAAWKLRQGMPISTKVEIKGEPMYDFLQSFVEFVLPRLRDYPGFKLPGVSSNKNTPSAISGVVAMGLPPAAMGLFPQIENSIDSYPRLHGFDIVFKTNLRGADSQEFARALLSGFRIPFSRN</sequence>
<evidence type="ECO:0000256" key="2">
    <source>
        <dbReference type="ARBA" id="ARBA00022980"/>
    </source>
</evidence>
<dbReference type="InterPro" id="IPR002132">
    <property type="entry name" value="Ribosomal_uL5"/>
</dbReference>
<evidence type="ECO:0000256" key="4">
    <source>
        <dbReference type="SAM" id="MobiDB-lite"/>
    </source>
</evidence>
<dbReference type="eggNOG" id="KOG0398">
    <property type="taxonomic scope" value="Eukaryota"/>
</dbReference>
<comment type="similarity">
    <text evidence="1">Belongs to the universal ribosomal protein uL5 family.</text>
</comment>
<dbReference type="Proteomes" id="UP000006757">
    <property type="component" value="Unassembled WGS sequence"/>
</dbReference>
<dbReference type="InParanoid" id="K1VHB6"/>
<dbReference type="AlphaFoldDB" id="K1VHB6"/>
<evidence type="ECO:0000313" key="7">
    <source>
        <dbReference type="Proteomes" id="UP000006757"/>
    </source>
</evidence>
<gene>
    <name evidence="6" type="ORF">A1Q2_02223</name>
</gene>
<dbReference type="Pfam" id="PF00673">
    <property type="entry name" value="Ribosomal_L5_C"/>
    <property type="match status" value="1"/>
</dbReference>
<dbReference type="GO" id="GO:1990904">
    <property type="term" value="C:ribonucleoprotein complex"/>
    <property type="evidence" value="ECO:0007669"/>
    <property type="project" value="UniProtKB-KW"/>
</dbReference>
<evidence type="ECO:0000313" key="6">
    <source>
        <dbReference type="EMBL" id="EKD03505.1"/>
    </source>
</evidence>
<dbReference type="PANTHER" id="PTHR11994">
    <property type="entry name" value="60S RIBOSOMAL PROTEIN L11-RELATED"/>
    <property type="match status" value="1"/>
</dbReference>
<feature type="region of interest" description="Disordered" evidence="4">
    <location>
        <begin position="106"/>
        <end position="127"/>
    </location>
</feature>